<keyword evidence="6 9" id="KW-0472">Membrane</keyword>
<dbReference type="InterPro" id="IPR023408">
    <property type="entry name" value="MscS_beta-dom_sf"/>
</dbReference>
<feature type="transmembrane region" description="Helical" evidence="9">
    <location>
        <begin position="415"/>
        <end position="435"/>
    </location>
</feature>
<reference evidence="15" key="2">
    <citation type="submission" date="2020-09" db="EMBL/GenBank/DDBJ databases">
        <authorList>
            <person name="Sun Q."/>
            <person name="Sedlacek I."/>
        </authorList>
    </citation>
    <scope>NUCLEOTIDE SEQUENCE</scope>
    <source>
        <strain evidence="15">CCM 7684</strain>
    </source>
</reference>
<dbReference type="InterPro" id="IPR006685">
    <property type="entry name" value="MscS_channel_2nd"/>
</dbReference>
<keyword evidence="4 9" id="KW-0812">Transmembrane</keyword>
<dbReference type="GO" id="GO:0008381">
    <property type="term" value="F:mechanosensitive monoatomic ion channel activity"/>
    <property type="evidence" value="ECO:0007669"/>
    <property type="project" value="InterPro"/>
</dbReference>
<evidence type="ECO:0000256" key="4">
    <source>
        <dbReference type="ARBA" id="ARBA00022692"/>
    </source>
</evidence>
<feature type="transmembrane region" description="Helical" evidence="9">
    <location>
        <begin position="246"/>
        <end position="272"/>
    </location>
</feature>
<evidence type="ECO:0000256" key="8">
    <source>
        <dbReference type="SAM" id="MobiDB-lite"/>
    </source>
</evidence>
<feature type="compositionally biased region" description="Low complexity" evidence="8">
    <location>
        <begin position="736"/>
        <end position="751"/>
    </location>
</feature>
<feature type="transmembrane region" description="Helical" evidence="9">
    <location>
        <begin position="447"/>
        <end position="470"/>
    </location>
</feature>
<feature type="coiled-coil region" evidence="7">
    <location>
        <begin position="40"/>
        <end position="67"/>
    </location>
</feature>
<dbReference type="GO" id="GO:0005886">
    <property type="term" value="C:plasma membrane"/>
    <property type="evidence" value="ECO:0007669"/>
    <property type="project" value="UniProtKB-SubCell"/>
</dbReference>
<feature type="transmembrane region" description="Helical" evidence="9">
    <location>
        <begin position="205"/>
        <end position="225"/>
    </location>
</feature>
<dbReference type="Pfam" id="PF25392">
    <property type="entry name" value="MS_channel_TM1"/>
    <property type="match status" value="1"/>
</dbReference>
<comment type="subcellular location">
    <subcellularLocation>
        <location evidence="1">Cell membrane</location>
        <topology evidence="1">Multi-pass membrane protein</topology>
    </subcellularLocation>
</comment>
<evidence type="ECO:0000256" key="9">
    <source>
        <dbReference type="SAM" id="Phobius"/>
    </source>
</evidence>
<feature type="transmembrane region" description="Helical" evidence="9">
    <location>
        <begin position="126"/>
        <end position="147"/>
    </location>
</feature>
<feature type="domain" description="Mechanosensitive ion channel MscS" evidence="11">
    <location>
        <begin position="542"/>
        <end position="603"/>
    </location>
</feature>
<evidence type="ECO:0000259" key="11">
    <source>
        <dbReference type="Pfam" id="PF00924"/>
    </source>
</evidence>
<evidence type="ECO:0000256" key="1">
    <source>
        <dbReference type="ARBA" id="ARBA00004651"/>
    </source>
</evidence>
<keyword evidence="16" id="KW-1185">Reference proteome</keyword>
<dbReference type="SUPFAM" id="SSF82689">
    <property type="entry name" value="Mechanosensitive channel protein MscS (YggB), C-terminal domain"/>
    <property type="match status" value="1"/>
</dbReference>
<gene>
    <name evidence="15" type="ORF">GCM10007276_30960</name>
</gene>
<evidence type="ECO:0000256" key="7">
    <source>
        <dbReference type="SAM" id="Coils"/>
    </source>
</evidence>
<feature type="transmembrane region" description="Helical" evidence="9">
    <location>
        <begin position="321"/>
        <end position="350"/>
    </location>
</feature>
<evidence type="ECO:0000256" key="5">
    <source>
        <dbReference type="ARBA" id="ARBA00022989"/>
    </source>
</evidence>
<feature type="chain" id="PRO_5035170893" evidence="10">
    <location>
        <begin position="21"/>
        <end position="774"/>
    </location>
</feature>
<keyword evidence="3" id="KW-1003">Cell membrane</keyword>
<keyword evidence="10" id="KW-0732">Signal</keyword>
<feature type="transmembrane region" description="Helical" evidence="9">
    <location>
        <begin position="168"/>
        <end position="193"/>
    </location>
</feature>
<dbReference type="RefSeq" id="WP_188410729.1">
    <property type="nucleotide sequence ID" value="NZ_BMCP01000005.1"/>
</dbReference>
<feature type="transmembrane region" description="Helical" evidence="9">
    <location>
        <begin position="496"/>
        <end position="515"/>
    </location>
</feature>
<evidence type="ECO:0000256" key="3">
    <source>
        <dbReference type="ARBA" id="ARBA00022475"/>
    </source>
</evidence>
<dbReference type="InterPro" id="IPR045276">
    <property type="entry name" value="YbiO_bact"/>
</dbReference>
<keyword evidence="7" id="KW-0175">Coiled coil</keyword>
<feature type="region of interest" description="Disordered" evidence="8">
    <location>
        <begin position="726"/>
        <end position="774"/>
    </location>
</feature>
<dbReference type="InterPro" id="IPR057485">
    <property type="entry name" value="YbiO-like_TM1"/>
</dbReference>
<dbReference type="InterPro" id="IPR011066">
    <property type="entry name" value="MscS_channel_C_sf"/>
</dbReference>
<evidence type="ECO:0000256" key="2">
    <source>
        <dbReference type="ARBA" id="ARBA00008017"/>
    </source>
</evidence>
<evidence type="ECO:0000313" key="15">
    <source>
        <dbReference type="EMBL" id="GGE51731.1"/>
    </source>
</evidence>
<comment type="caution">
    <text evidence="15">The sequence shown here is derived from an EMBL/GenBank/DDBJ whole genome shotgun (WGS) entry which is preliminary data.</text>
</comment>
<protein>
    <submittedName>
        <fullName evidence="15">Mechanosensitive ion channel protein MscS</fullName>
    </submittedName>
</protein>
<evidence type="ECO:0000259" key="13">
    <source>
        <dbReference type="Pfam" id="PF21088"/>
    </source>
</evidence>
<dbReference type="Pfam" id="PF00924">
    <property type="entry name" value="MS_channel_2nd"/>
    <property type="match status" value="1"/>
</dbReference>
<proteinExistence type="inferred from homology"/>
<name>A0A8J2YKR7_9RHOB</name>
<keyword evidence="5 9" id="KW-1133">Transmembrane helix</keyword>
<feature type="domain" description="Mechanosensitive ion channel MscS C-terminal" evidence="12">
    <location>
        <begin position="612"/>
        <end position="698"/>
    </location>
</feature>
<dbReference type="InterPro" id="IPR010920">
    <property type="entry name" value="LSM_dom_sf"/>
</dbReference>
<comment type="similarity">
    <text evidence="2">Belongs to the MscS (TC 1.A.23) family.</text>
</comment>
<dbReference type="Gene3D" id="3.30.70.100">
    <property type="match status" value="1"/>
</dbReference>
<feature type="signal peptide" evidence="10">
    <location>
        <begin position="1"/>
        <end position="20"/>
    </location>
</feature>
<evidence type="ECO:0000259" key="14">
    <source>
        <dbReference type="Pfam" id="PF25392"/>
    </source>
</evidence>
<dbReference type="Gene3D" id="2.30.30.60">
    <property type="match status" value="1"/>
</dbReference>
<feature type="transmembrane region" description="Helical" evidence="9">
    <location>
        <begin position="521"/>
        <end position="539"/>
    </location>
</feature>
<feature type="transmembrane region" description="Helical" evidence="9">
    <location>
        <begin position="356"/>
        <end position="380"/>
    </location>
</feature>
<dbReference type="InterPro" id="IPR011014">
    <property type="entry name" value="MscS_channel_TM-2"/>
</dbReference>
<dbReference type="EMBL" id="BMCP01000005">
    <property type="protein sequence ID" value="GGE51731.1"/>
    <property type="molecule type" value="Genomic_DNA"/>
</dbReference>
<evidence type="ECO:0000256" key="6">
    <source>
        <dbReference type="ARBA" id="ARBA00023136"/>
    </source>
</evidence>
<dbReference type="PANTHER" id="PTHR30460">
    <property type="entry name" value="MODERATE CONDUCTANCE MECHANOSENSITIVE CHANNEL YBIO"/>
    <property type="match status" value="1"/>
</dbReference>
<dbReference type="PANTHER" id="PTHR30460:SF0">
    <property type="entry name" value="MODERATE CONDUCTANCE MECHANOSENSITIVE CHANNEL YBIO"/>
    <property type="match status" value="1"/>
</dbReference>
<dbReference type="Proteomes" id="UP000602745">
    <property type="component" value="Unassembled WGS sequence"/>
</dbReference>
<dbReference type="SUPFAM" id="SSF82861">
    <property type="entry name" value="Mechanosensitive channel protein MscS (YggB), transmembrane region"/>
    <property type="match status" value="1"/>
</dbReference>
<organism evidence="15 16">
    <name type="scientific">Agaricicola taiwanensis</name>
    <dbReference type="NCBI Taxonomy" id="591372"/>
    <lineage>
        <taxon>Bacteria</taxon>
        <taxon>Pseudomonadati</taxon>
        <taxon>Pseudomonadota</taxon>
        <taxon>Alphaproteobacteria</taxon>
        <taxon>Rhodobacterales</taxon>
        <taxon>Paracoccaceae</taxon>
        <taxon>Agaricicola</taxon>
    </lineage>
</organism>
<feature type="transmembrane region" description="Helical" evidence="9">
    <location>
        <begin position="278"/>
        <end position="300"/>
    </location>
</feature>
<feature type="domain" description="Mechanosensitive ion channel transmembrane helices 2/3" evidence="13">
    <location>
        <begin position="500"/>
        <end position="540"/>
    </location>
</feature>
<reference evidence="15" key="1">
    <citation type="journal article" date="2014" name="Int. J. Syst. Evol. Microbiol.">
        <title>Complete genome sequence of Corynebacterium casei LMG S-19264T (=DSM 44701T), isolated from a smear-ripened cheese.</title>
        <authorList>
            <consortium name="US DOE Joint Genome Institute (JGI-PGF)"/>
            <person name="Walter F."/>
            <person name="Albersmeier A."/>
            <person name="Kalinowski J."/>
            <person name="Ruckert C."/>
        </authorList>
    </citation>
    <scope>NUCLEOTIDE SEQUENCE</scope>
    <source>
        <strain evidence="15">CCM 7684</strain>
    </source>
</reference>
<feature type="compositionally biased region" description="Basic residues" evidence="8">
    <location>
        <begin position="755"/>
        <end position="767"/>
    </location>
</feature>
<feature type="domain" description="Moderate conductance mechanosensitive channel YbiO-like transmembrane helix 1" evidence="14">
    <location>
        <begin position="362"/>
        <end position="440"/>
    </location>
</feature>
<dbReference type="InterPro" id="IPR049142">
    <property type="entry name" value="MS_channel_1st"/>
</dbReference>
<dbReference type="Pfam" id="PF21088">
    <property type="entry name" value="MS_channel_1st"/>
    <property type="match status" value="1"/>
</dbReference>
<dbReference type="Gene3D" id="1.10.287.1260">
    <property type="match status" value="1"/>
</dbReference>
<dbReference type="AlphaFoldDB" id="A0A8J2YKR7"/>
<evidence type="ECO:0000313" key="16">
    <source>
        <dbReference type="Proteomes" id="UP000602745"/>
    </source>
</evidence>
<evidence type="ECO:0000259" key="12">
    <source>
        <dbReference type="Pfam" id="PF21082"/>
    </source>
</evidence>
<dbReference type="SUPFAM" id="SSF50182">
    <property type="entry name" value="Sm-like ribonucleoproteins"/>
    <property type="match status" value="1"/>
</dbReference>
<dbReference type="Pfam" id="PF21082">
    <property type="entry name" value="MS_channel_3rd"/>
    <property type="match status" value="1"/>
</dbReference>
<accession>A0A8J2YKR7</accession>
<dbReference type="InterPro" id="IPR049278">
    <property type="entry name" value="MS_channel_C"/>
</dbReference>
<evidence type="ECO:0000256" key="10">
    <source>
        <dbReference type="SAM" id="SignalP"/>
    </source>
</evidence>
<sequence>MRFILLFATLLAIAPLSAAAQDAAPAPAEGQAEQAPQASVDELIRILENEEARNALLSRLKAQAAEAPAAAAQEAEPTLARQIAEQTQAMAEQLASAGQELLTGIAGIAAAFTGGASIDFAGVRDAAIAVVLVGVGLFAAFFVARLLGHWIQRRLAQHVEGRHWVMRATFAALATAIDLVLVAVAWGAGYLIALQVVGGSTGRMGINQTLLLNAFLMVEIIKVGMRTVLQPSFPAFRFIGLGDTTAAYWYFWAARVVSLLGYTFMFVAPVVAANVSPAAAQAVRVIVMLTAVVIGIIIVLQNRDKVKKKLAARATAGRHDALSRAFSALAGVWHIIAILYLIAILIVWLVNPRDALPFMLAATIKSLIAVVIGSLIIAFISRFVNVGMRLPEDLRERLPALEPRLQAFVPRVMQVVRTVVLIGIVIAVAQAWGLIDFLDWAGSARGQLVIGSLVSAAFVLLIGFIIYLAIQSWIDYRLNPNFGSVPTAREKTLLALFRNAFTVVLVVMVIMLTLAQIGVNIAPLLAGAGVVGLAVGFGAQKLVQDIITGVFIQLENIMNEGDVVNIGSTGGVVEKLTIRSVSLRDLSGTLHLIPFSSVDTVSNMVKGFAFHVAEIGVAYRENITEVKEAMQEAFDLLMETEHKEKIIAPLDMQGITEFGDSAIMVRARIKTVAGGHWAAGRAYNEIIKEVFDRRGIEIPFPHVTLYMGEDKAGKAPPLYVKQLNGGNGIAKQGDQPTAEAPPEAAEAAAGETAKKPARKRTTAKKPKLLPPPAG</sequence>